<dbReference type="RefSeq" id="WP_311935900.1">
    <property type="nucleotide sequence ID" value="NZ_JAVSCK010000001.1"/>
</dbReference>
<keyword evidence="3" id="KW-1185">Reference proteome</keyword>
<protein>
    <submittedName>
        <fullName evidence="2">Uncharacterized protein</fullName>
    </submittedName>
</protein>
<reference evidence="3" key="1">
    <citation type="journal article" date="2019" name="Int. J. Syst. Evol. Microbiol.">
        <title>The Global Catalogue of Microorganisms (GCM) 10K type strain sequencing project: providing services to taxonomists for standard genome sequencing and annotation.</title>
        <authorList>
            <consortium name="The Broad Institute Genomics Platform"/>
            <consortium name="The Broad Institute Genome Sequencing Center for Infectious Disease"/>
            <person name="Wu L."/>
            <person name="Ma J."/>
        </authorList>
    </citation>
    <scope>NUCLEOTIDE SEQUENCE [LARGE SCALE GENOMIC DNA]</scope>
    <source>
        <strain evidence="3">CCUG 63246</strain>
    </source>
</reference>
<evidence type="ECO:0000256" key="1">
    <source>
        <dbReference type="SAM" id="SignalP"/>
    </source>
</evidence>
<name>A0ABW3R8G0_9FLAO</name>
<comment type="caution">
    <text evidence="2">The sequence shown here is derived from an EMBL/GenBank/DDBJ whole genome shotgun (WGS) entry which is preliminary data.</text>
</comment>
<sequence length="168" mass="19089">MKLLKHILFSFLLLVMMSSFSQCSGVPKLEKKTSINFGDVYSQKWTSGIKEGGSGIKLFIPVTKSNKNLQLDSVYFRGKVTKLLLSHDGLRYVGIFKKKEKRSYNVVMSSDPLEEYGNETPPIPKKIPFDLKASECIVSYKENKKTKYIKIDQINEKPMASYPSVPPQ</sequence>
<organism evidence="2 3">
    <name type="scientific">Hwangdonia seohaensis</name>
    <dbReference type="NCBI Taxonomy" id="1240727"/>
    <lineage>
        <taxon>Bacteria</taxon>
        <taxon>Pseudomonadati</taxon>
        <taxon>Bacteroidota</taxon>
        <taxon>Flavobacteriia</taxon>
        <taxon>Flavobacteriales</taxon>
        <taxon>Flavobacteriaceae</taxon>
        <taxon>Hwangdonia</taxon>
    </lineage>
</organism>
<accession>A0ABW3R8G0</accession>
<dbReference type="EMBL" id="JBHTLJ010000001">
    <property type="protein sequence ID" value="MFD1161282.1"/>
    <property type="molecule type" value="Genomic_DNA"/>
</dbReference>
<keyword evidence="1" id="KW-0732">Signal</keyword>
<evidence type="ECO:0000313" key="2">
    <source>
        <dbReference type="EMBL" id="MFD1161282.1"/>
    </source>
</evidence>
<feature type="signal peptide" evidence="1">
    <location>
        <begin position="1"/>
        <end position="21"/>
    </location>
</feature>
<feature type="chain" id="PRO_5047030141" evidence="1">
    <location>
        <begin position="22"/>
        <end position="168"/>
    </location>
</feature>
<dbReference type="Proteomes" id="UP001597163">
    <property type="component" value="Unassembled WGS sequence"/>
</dbReference>
<proteinExistence type="predicted"/>
<gene>
    <name evidence="2" type="ORF">ACFQ2E_02560</name>
</gene>
<evidence type="ECO:0000313" key="3">
    <source>
        <dbReference type="Proteomes" id="UP001597163"/>
    </source>
</evidence>